<dbReference type="PANTHER" id="PTHR46268:SF6">
    <property type="entry name" value="UNIVERSAL STRESS PROTEIN UP12"/>
    <property type="match status" value="1"/>
</dbReference>
<feature type="domain" description="UspA" evidence="2">
    <location>
        <begin position="2"/>
        <end position="135"/>
    </location>
</feature>
<comment type="caution">
    <text evidence="3">The sequence shown here is derived from an EMBL/GenBank/DDBJ whole genome shotgun (WGS) entry which is preliminary data.</text>
</comment>
<dbReference type="Proteomes" id="UP000434101">
    <property type="component" value="Unassembled WGS sequence"/>
</dbReference>
<protein>
    <submittedName>
        <fullName evidence="3">Universal stress protein</fullName>
    </submittedName>
</protein>
<evidence type="ECO:0000256" key="1">
    <source>
        <dbReference type="ARBA" id="ARBA00008791"/>
    </source>
</evidence>
<dbReference type="InterPro" id="IPR014729">
    <property type="entry name" value="Rossmann-like_a/b/a_fold"/>
</dbReference>
<accession>A0A6B0VPD1</accession>
<name>A0A6B0VPD1_9EURY</name>
<evidence type="ECO:0000313" key="4">
    <source>
        <dbReference type="Proteomes" id="UP000434101"/>
    </source>
</evidence>
<dbReference type="InterPro" id="IPR006016">
    <property type="entry name" value="UspA"/>
</dbReference>
<evidence type="ECO:0000259" key="2">
    <source>
        <dbReference type="Pfam" id="PF00582"/>
    </source>
</evidence>
<dbReference type="CDD" id="cd00293">
    <property type="entry name" value="USP-like"/>
    <property type="match status" value="1"/>
</dbReference>
<dbReference type="Gene3D" id="3.40.50.620">
    <property type="entry name" value="HUPs"/>
    <property type="match status" value="1"/>
</dbReference>
<keyword evidence="4" id="KW-1185">Reference proteome</keyword>
<dbReference type="AlphaFoldDB" id="A0A6B0VPD1"/>
<proteinExistence type="inferred from homology"/>
<reference evidence="3 4" key="1">
    <citation type="submission" date="2020-01" db="EMBL/GenBank/DDBJ databases">
        <title>Natronorubrum sp. JWXQ-INN 674 isolated from Inner Mongolia Autonomous Region of China.</title>
        <authorList>
            <person name="Xue Q."/>
        </authorList>
    </citation>
    <scope>NUCLEOTIDE SEQUENCE [LARGE SCALE GENOMIC DNA]</scope>
    <source>
        <strain evidence="3 4">JWXQ-INN-674</strain>
    </source>
</reference>
<dbReference type="PANTHER" id="PTHR46268">
    <property type="entry name" value="STRESS RESPONSE PROTEIN NHAX"/>
    <property type="match status" value="1"/>
</dbReference>
<dbReference type="EMBL" id="WUYX01000039">
    <property type="protein sequence ID" value="MXV63013.1"/>
    <property type="molecule type" value="Genomic_DNA"/>
</dbReference>
<comment type="similarity">
    <text evidence="1">Belongs to the universal stress protein A family.</text>
</comment>
<dbReference type="Pfam" id="PF00582">
    <property type="entry name" value="Usp"/>
    <property type="match status" value="1"/>
</dbReference>
<dbReference type="SUPFAM" id="SSF52402">
    <property type="entry name" value="Adenine nucleotide alpha hydrolases-like"/>
    <property type="match status" value="1"/>
</dbReference>
<organism evidence="3 4">
    <name type="scientific">Natronorubrum halalkaliphilum</name>
    <dbReference type="NCBI Taxonomy" id="2691917"/>
    <lineage>
        <taxon>Archaea</taxon>
        <taxon>Methanobacteriati</taxon>
        <taxon>Methanobacteriota</taxon>
        <taxon>Stenosarchaea group</taxon>
        <taxon>Halobacteria</taxon>
        <taxon>Halobacteriales</taxon>
        <taxon>Natrialbaceae</taxon>
        <taxon>Natronorubrum</taxon>
    </lineage>
</organism>
<gene>
    <name evidence="3" type="ORF">GS429_13230</name>
</gene>
<evidence type="ECO:0000313" key="3">
    <source>
        <dbReference type="EMBL" id="MXV63013.1"/>
    </source>
</evidence>
<sequence length="139" mass="14942">MPVDGDDTSARRQIEAIAELPDASNAVEVILYHVFEELDQAADGEGGAYLDDLYEDRDPPKSITTAESLLEEADIEYETVIEIGDPGENVVNTAKKRDVNGIIMGGRKRSPIGKVLFGSVTQAVILSSNLPVTVVGQEP</sequence>